<reference evidence="4" key="1">
    <citation type="submission" date="2022-11" db="UniProtKB">
        <authorList>
            <consortium name="WormBaseParasite"/>
        </authorList>
    </citation>
    <scope>IDENTIFICATION</scope>
</reference>
<evidence type="ECO:0000313" key="4">
    <source>
        <dbReference type="WBParaSite" id="Gr19_v10_g11858.t1"/>
    </source>
</evidence>
<dbReference type="InterPro" id="IPR056710">
    <property type="entry name" value="DUF7808"/>
</dbReference>
<dbReference type="AlphaFoldDB" id="A0A914GWK4"/>
<protein>
    <recommendedName>
        <fullName evidence="2">DUF7808 domain-containing protein</fullName>
    </recommendedName>
</protein>
<dbReference type="Proteomes" id="UP000887572">
    <property type="component" value="Unplaced"/>
</dbReference>
<dbReference type="WBParaSite" id="Gr19_v10_g11858.t1">
    <property type="protein sequence ID" value="Gr19_v10_g11858.t1"/>
    <property type="gene ID" value="Gr19_v10_g11858"/>
</dbReference>
<sequence>MGKTAEFLYINKETLAREAEMESESAGKPEIGRVTPCPSRSTSNQIRQSLMGCAKKRCFLPKKSQKMKLKHCEIGPQGNEQRLPRAIPPRRDKKLRGLRKSYQKAATKMTFSRKQLLLSLLLMLSQQLLTVMGHPQYRQLKCATPDGQLRGGPDPAMCHIVIKDMETESPGRPAAEGDGCFWEVLDSGDDERVYCDLVCPKAHTVFISSIDQGHRACFNFYTYQLEKRDEDWYLWRSGKCLNSTISFTIGCKFDEPFRTQFPSDADVFARLRARARKALKA</sequence>
<dbReference type="Pfam" id="PF25096">
    <property type="entry name" value="DUF7808"/>
    <property type="match status" value="1"/>
</dbReference>
<feature type="compositionally biased region" description="Basic and acidic residues" evidence="1">
    <location>
        <begin position="18"/>
        <end position="31"/>
    </location>
</feature>
<feature type="region of interest" description="Disordered" evidence="1">
    <location>
        <begin position="18"/>
        <end position="43"/>
    </location>
</feature>
<accession>A0A914GWK4</accession>
<evidence type="ECO:0000313" key="3">
    <source>
        <dbReference type="Proteomes" id="UP000887572"/>
    </source>
</evidence>
<dbReference type="PANTHER" id="PTHR34493">
    <property type="entry name" value="PROTEIN CBG13422-RELATED"/>
    <property type="match status" value="1"/>
</dbReference>
<keyword evidence="3" id="KW-1185">Reference proteome</keyword>
<dbReference type="PANTHER" id="PTHR34493:SF4">
    <property type="entry name" value="PROTEIN CBG13422"/>
    <property type="match status" value="1"/>
</dbReference>
<organism evidence="3 4">
    <name type="scientific">Globodera rostochiensis</name>
    <name type="common">Golden nematode worm</name>
    <name type="synonym">Heterodera rostochiensis</name>
    <dbReference type="NCBI Taxonomy" id="31243"/>
    <lineage>
        <taxon>Eukaryota</taxon>
        <taxon>Metazoa</taxon>
        <taxon>Ecdysozoa</taxon>
        <taxon>Nematoda</taxon>
        <taxon>Chromadorea</taxon>
        <taxon>Rhabditida</taxon>
        <taxon>Tylenchina</taxon>
        <taxon>Tylenchomorpha</taxon>
        <taxon>Tylenchoidea</taxon>
        <taxon>Heteroderidae</taxon>
        <taxon>Heteroderinae</taxon>
        <taxon>Globodera</taxon>
    </lineage>
</organism>
<proteinExistence type="predicted"/>
<evidence type="ECO:0000259" key="2">
    <source>
        <dbReference type="Pfam" id="PF25096"/>
    </source>
</evidence>
<name>A0A914GWK4_GLORO</name>
<evidence type="ECO:0000256" key="1">
    <source>
        <dbReference type="SAM" id="MobiDB-lite"/>
    </source>
</evidence>
<feature type="domain" description="DUF7808" evidence="2">
    <location>
        <begin position="134"/>
        <end position="270"/>
    </location>
</feature>